<protein>
    <submittedName>
        <fullName evidence="6">DUF1205 domain-containing protein</fullName>
    </submittedName>
</protein>
<gene>
    <name evidence="6" type="ORF">OG626_11175</name>
</gene>
<evidence type="ECO:0000256" key="1">
    <source>
        <dbReference type="ARBA" id="ARBA00006962"/>
    </source>
</evidence>
<dbReference type="InterPro" id="IPR050426">
    <property type="entry name" value="Glycosyltransferase_28"/>
</dbReference>
<dbReference type="GO" id="GO:0016758">
    <property type="term" value="F:hexosyltransferase activity"/>
    <property type="evidence" value="ECO:0007669"/>
    <property type="project" value="UniProtKB-ARBA"/>
</dbReference>
<dbReference type="GO" id="GO:0017000">
    <property type="term" value="P:antibiotic biosynthetic process"/>
    <property type="evidence" value="ECO:0007669"/>
    <property type="project" value="UniProtKB-ARBA"/>
</dbReference>
<dbReference type="SUPFAM" id="SSF53756">
    <property type="entry name" value="UDP-Glycosyltransferase/glycogen phosphorylase"/>
    <property type="match status" value="1"/>
</dbReference>
<dbReference type="CDD" id="cd03784">
    <property type="entry name" value="GT1_Gtf-like"/>
    <property type="match status" value="1"/>
</dbReference>
<accession>A0AAU3GR43</accession>
<evidence type="ECO:0000259" key="5">
    <source>
        <dbReference type="Pfam" id="PF21036"/>
    </source>
</evidence>
<evidence type="ECO:0000256" key="2">
    <source>
        <dbReference type="ARBA" id="ARBA00022676"/>
    </source>
</evidence>
<dbReference type="PANTHER" id="PTHR48050:SF13">
    <property type="entry name" value="STEROL 3-BETA-GLUCOSYLTRANSFERASE UGT80A2"/>
    <property type="match status" value="1"/>
</dbReference>
<dbReference type="Pfam" id="PF21036">
    <property type="entry name" value="EryCIII-like_N"/>
    <property type="match status" value="1"/>
</dbReference>
<dbReference type="PANTHER" id="PTHR48050">
    <property type="entry name" value="STEROL 3-BETA-GLUCOSYLTRANSFERASE"/>
    <property type="match status" value="1"/>
</dbReference>
<dbReference type="InterPro" id="IPR048284">
    <property type="entry name" value="EryCIII-like_N"/>
</dbReference>
<feature type="domain" description="Erythromycin biosynthesis protein CIII-like N-terminal" evidence="5">
    <location>
        <begin position="22"/>
        <end position="258"/>
    </location>
</feature>
<keyword evidence="2" id="KW-0328">Glycosyltransferase</keyword>
<evidence type="ECO:0000259" key="4">
    <source>
        <dbReference type="Pfam" id="PF06722"/>
    </source>
</evidence>
<comment type="similarity">
    <text evidence="1">Belongs to the glycosyltransferase 28 family.</text>
</comment>
<keyword evidence="3" id="KW-0808">Transferase</keyword>
<evidence type="ECO:0000313" key="6">
    <source>
        <dbReference type="EMBL" id="WTY95414.1"/>
    </source>
</evidence>
<dbReference type="GO" id="GO:0008194">
    <property type="term" value="F:UDP-glycosyltransferase activity"/>
    <property type="evidence" value="ECO:0007669"/>
    <property type="project" value="InterPro"/>
</dbReference>
<evidence type="ECO:0000256" key="3">
    <source>
        <dbReference type="ARBA" id="ARBA00022679"/>
    </source>
</evidence>
<organism evidence="6">
    <name type="scientific">Streptomyces sp. NBC_01401</name>
    <dbReference type="NCBI Taxonomy" id="2903854"/>
    <lineage>
        <taxon>Bacteria</taxon>
        <taxon>Bacillati</taxon>
        <taxon>Actinomycetota</taxon>
        <taxon>Actinomycetes</taxon>
        <taxon>Kitasatosporales</taxon>
        <taxon>Streptomycetaceae</taxon>
        <taxon>Streptomyces</taxon>
    </lineage>
</organism>
<reference evidence="6" key="1">
    <citation type="submission" date="2022-10" db="EMBL/GenBank/DDBJ databases">
        <title>The complete genomes of actinobacterial strains from the NBC collection.</title>
        <authorList>
            <person name="Joergensen T.S."/>
            <person name="Alvarez Arevalo M."/>
            <person name="Sterndorff E.B."/>
            <person name="Faurdal D."/>
            <person name="Vuksanovic O."/>
            <person name="Mourched A.-S."/>
            <person name="Charusanti P."/>
            <person name="Shaw S."/>
            <person name="Blin K."/>
            <person name="Weber T."/>
        </authorList>
    </citation>
    <scope>NUCLEOTIDE SEQUENCE</scope>
    <source>
        <strain evidence="6">NBC_01401</strain>
    </source>
</reference>
<dbReference type="AlphaFoldDB" id="A0AAU3GR43"/>
<proteinExistence type="inferred from homology"/>
<dbReference type="Gene3D" id="3.40.50.2000">
    <property type="entry name" value="Glycogen Phosphorylase B"/>
    <property type="match status" value="2"/>
</dbReference>
<dbReference type="InterPro" id="IPR002213">
    <property type="entry name" value="UDP_glucos_trans"/>
</dbReference>
<feature type="domain" description="Erythromycin biosynthesis protein CIII-like C-terminal" evidence="4">
    <location>
        <begin position="274"/>
        <end position="415"/>
    </location>
</feature>
<sequence>MRVLFTVWPMSAHLYPVVPLAWALQGAGHEVRVASHPALTDTVTAAGLNAVPLADADTMPPLSAVGRFMTGDEERDRLAEALAVGPGDEDPWQMFSDYALAALRIFHTSDDPSTLAPGVEQLVDVARSWRPDLVLWDQWPAAAVAARLCGAAQARTLWGPDYCGWARARFLERGGAQALGLEDPLVQVVRPIAEHYGLAVDEELLLGQWSVDPTPAAMRLRTGARTVAVRRVPYTGVGAVPGWLHRAPERPRLALSLGMSGRLFHNNAAMIADMLETVGGLDADVVATLNSAQLAGQRVPDNVRTVDYLPLNQLLPTCSAIIHHGGGGTLSAAVAHRVPQLILRGEGVEGAAYARYLTDRGAGLTLDHKAQSKDEMRARIRRVLREPQFRVGADTLHADWLSTPSPHDIVPVLEGLTARYRDRK</sequence>
<dbReference type="Pfam" id="PF06722">
    <property type="entry name" value="EryCIII-like_C"/>
    <property type="match status" value="1"/>
</dbReference>
<dbReference type="EMBL" id="CP109535">
    <property type="protein sequence ID" value="WTY95414.1"/>
    <property type="molecule type" value="Genomic_DNA"/>
</dbReference>
<dbReference type="InterPro" id="IPR010610">
    <property type="entry name" value="EryCIII-like_C"/>
</dbReference>
<name>A0AAU3GR43_9ACTN</name>